<keyword evidence="3" id="KW-0732">Signal</keyword>
<protein>
    <recommendedName>
        <fullName evidence="7">Sulfhydryl oxidase</fullName>
        <ecNumber evidence="7">1.8.3.2</ecNumber>
    </recommendedName>
</protein>
<dbReference type="eggNOG" id="KOG1731">
    <property type="taxonomic scope" value="Eukaryota"/>
</dbReference>
<comment type="catalytic activity">
    <reaction evidence="7">
        <text>2 R'C(R)SH + O2 = R'C(R)S-S(R)CR' + H2O2</text>
        <dbReference type="Rhea" id="RHEA:17357"/>
        <dbReference type="ChEBI" id="CHEBI:15379"/>
        <dbReference type="ChEBI" id="CHEBI:16240"/>
        <dbReference type="ChEBI" id="CHEBI:16520"/>
        <dbReference type="ChEBI" id="CHEBI:17412"/>
        <dbReference type="EC" id="1.8.3.2"/>
    </reaction>
</comment>
<dbReference type="GO" id="GO:0006457">
    <property type="term" value="P:protein folding"/>
    <property type="evidence" value="ECO:0007669"/>
    <property type="project" value="TreeGrafter"/>
</dbReference>
<dbReference type="Pfam" id="PF04777">
    <property type="entry name" value="Evr1_Alr"/>
    <property type="match status" value="1"/>
</dbReference>
<keyword evidence="2 7" id="KW-0285">Flavoprotein</keyword>
<dbReference type="EMBL" id="AGNL01006431">
    <property type="protein sequence ID" value="EJK72045.1"/>
    <property type="molecule type" value="Genomic_DNA"/>
</dbReference>
<comment type="caution">
    <text evidence="9">The sequence shown here is derived from an EMBL/GenBank/DDBJ whole genome shotgun (WGS) entry which is preliminary data.</text>
</comment>
<dbReference type="EC" id="1.8.3.2" evidence="7"/>
<evidence type="ECO:0000256" key="4">
    <source>
        <dbReference type="ARBA" id="ARBA00022827"/>
    </source>
</evidence>
<evidence type="ECO:0000256" key="1">
    <source>
        <dbReference type="ARBA" id="ARBA00001974"/>
    </source>
</evidence>
<keyword evidence="5 7" id="KW-0560">Oxidoreductase</keyword>
<dbReference type="AlphaFoldDB" id="K0T2S0"/>
<evidence type="ECO:0000256" key="2">
    <source>
        <dbReference type="ARBA" id="ARBA00022630"/>
    </source>
</evidence>
<evidence type="ECO:0000256" key="6">
    <source>
        <dbReference type="ARBA" id="ARBA00023157"/>
    </source>
</evidence>
<dbReference type="GO" id="GO:0000139">
    <property type="term" value="C:Golgi membrane"/>
    <property type="evidence" value="ECO:0007669"/>
    <property type="project" value="TreeGrafter"/>
</dbReference>
<dbReference type="PROSITE" id="PS51324">
    <property type="entry name" value="ERV_ALR"/>
    <property type="match status" value="1"/>
</dbReference>
<keyword evidence="7" id="KW-0472">Membrane</keyword>
<feature type="transmembrane region" description="Helical" evidence="7">
    <location>
        <begin position="385"/>
        <end position="405"/>
    </location>
</feature>
<dbReference type="PANTHER" id="PTHR22897:SF8">
    <property type="entry name" value="SULFHYDRYL OXIDASE"/>
    <property type="match status" value="1"/>
</dbReference>
<keyword evidence="7" id="KW-1133">Transmembrane helix</keyword>
<evidence type="ECO:0000256" key="5">
    <source>
        <dbReference type="ARBA" id="ARBA00023002"/>
    </source>
</evidence>
<evidence type="ECO:0000313" key="9">
    <source>
        <dbReference type="EMBL" id="EJK72045.1"/>
    </source>
</evidence>
<dbReference type="GO" id="GO:0005615">
    <property type="term" value="C:extracellular space"/>
    <property type="evidence" value="ECO:0007669"/>
    <property type="project" value="TreeGrafter"/>
</dbReference>
<evidence type="ECO:0000313" key="10">
    <source>
        <dbReference type="Proteomes" id="UP000266841"/>
    </source>
</evidence>
<accession>K0T2S0</accession>
<dbReference type="Proteomes" id="UP000266841">
    <property type="component" value="Unassembled WGS sequence"/>
</dbReference>
<dbReference type="InterPro" id="IPR039798">
    <property type="entry name" value="Sulfhydryl_oxidase"/>
</dbReference>
<evidence type="ECO:0000259" key="8">
    <source>
        <dbReference type="PROSITE" id="PS51324"/>
    </source>
</evidence>
<dbReference type="SUPFAM" id="SSF69000">
    <property type="entry name" value="FAD-dependent thiol oxidase"/>
    <property type="match status" value="1"/>
</dbReference>
<sequence length="415" mass="48085">MGGNELYLYNPEGEQQPHVHELLQVPTLPALRSKIHRARKEGDRQGALRRIPRNIGSYEKIDAKTNTLNVDEIFNGLGFTDRHFDKDGHITVDKKTIARVVPFRSHDVHDAWTDAALSFLFALKNGIFMTNGPLGSKEANALKEWLLLLSKSLPHQMNRTHDLIDSVLKNYDRATISQYHLDEIVKEVGHSEPVYRWRTCTYGDNNMGYTCGLWSLFHIMSVGLVEYNRHNTRSPIPTMQASEILRNYVEHFFQCEVCRLNFLSMYDTCALDGCQRLSNQASQNEADWRELPLWLLETHNDVNARLMKERLQNNKDKEEPPSAWEVQQSQWPSLNACPDCWRTDNSWNEQVMFEHLYATYYGGAPTYIRIDASEYTDRKGGWSCWRVSGIIMLCGAILLLVAYSSSRKQKKRRRR</sequence>
<evidence type="ECO:0000256" key="7">
    <source>
        <dbReference type="RuleBase" id="RU371123"/>
    </source>
</evidence>
<feature type="domain" description="ERV/ALR sulfhydryl oxidase" evidence="8">
    <location>
        <begin position="202"/>
        <end position="324"/>
    </location>
</feature>
<keyword evidence="4 7" id="KW-0274">FAD</keyword>
<comment type="cofactor">
    <cofactor evidence="1 7">
        <name>FAD</name>
        <dbReference type="ChEBI" id="CHEBI:57692"/>
    </cofactor>
</comment>
<gene>
    <name evidence="9" type="ORF">THAOC_06463</name>
</gene>
<dbReference type="InterPro" id="IPR017905">
    <property type="entry name" value="ERV/ALR_sulphydryl_oxidase"/>
</dbReference>
<dbReference type="InterPro" id="IPR036774">
    <property type="entry name" value="ERV/ALR_sulphydryl_oxid_sf"/>
</dbReference>
<dbReference type="GO" id="GO:0003756">
    <property type="term" value="F:protein disulfide isomerase activity"/>
    <property type="evidence" value="ECO:0007669"/>
    <property type="project" value="TreeGrafter"/>
</dbReference>
<dbReference type="GO" id="GO:0016971">
    <property type="term" value="F:flavin-dependent sulfhydryl oxidase activity"/>
    <property type="evidence" value="ECO:0007669"/>
    <property type="project" value="InterPro"/>
</dbReference>
<dbReference type="PANTHER" id="PTHR22897">
    <property type="entry name" value="QUIESCIN Q6-RELATED SULFHYDRYL OXIDASE"/>
    <property type="match status" value="1"/>
</dbReference>
<dbReference type="Gene3D" id="1.20.120.310">
    <property type="entry name" value="ERV/ALR sulfhydryl oxidase domain"/>
    <property type="match status" value="1"/>
</dbReference>
<dbReference type="OrthoDB" id="59470at2759"/>
<evidence type="ECO:0000256" key="3">
    <source>
        <dbReference type="ARBA" id="ARBA00022729"/>
    </source>
</evidence>
<name>K0T2S0_THAOC</name>
<dbReference type="OMA" id="KANEWES"/>
<reference evidence="9 10" key="1">
    <citation type="journal article" date="2012" name="Genome Biol.">
        <title>Genome and low-iron response of an oceanic diatom adapted to chronic iron limitation.</title>
        <authorList>
            <person name="Lommer M."/>
            <person name="Specht M."/>
            <person name="Roy A.S."/>
            <person name="Kraemer L."/>
            <person name="Andreson R."/>
            <person name="Gutowska M.A."/>
            <person name="Wolf J."/>
            <person name="Bergner S.V."/>
            <person name="Schilhabel M.B."/>
            <person name="Klostermeier U.C."/>
            <person name="Beiko R.G."/>
            <person name="Rosenstiel P."/>
            <person name="Hippler M."/>
            <person name="Laroche J."/>
        </authorList>
    </citation>
    <scope>NUCLEOTIDE SEQUENCE [LARGE SCALE GENOMIC DNA]</scope>
    <source>
        <strain evidence="9 10">CCMP1005</strain>
    </source>
</reference>
<organism evidence="9 10">
    <name type="scientific">Thalassiosira oceanica</name>
    <name type="common">Marine diatom</name>
    <dbReference type="NCBI Taxonomy" id="159749"/>
    <lineage>
        <taxon>Eukaryota</taxon>
        <taxon>Sar</taxon>
        <taxon>Stramenopiles</taxon>
        <taxon>Ochrophyta</taxon>
        <taxon>Bacillariophyta</taxon>
        <taxon>Coscinodiscophyceae</taxon>
        <taxon>Thalassiosirophycidae</taxon>
        <taxon>Thalassiosirales</taxon>
        <taxon>Thalassiosiraceae</taxon>
        <taxon>Thalassiosira</taxon>
    </lineage>
</organism>
<keyword evidence="6" id="KW-1015">Disulfide bond</keyword>
<keyword evidence="7" id="KW-0812">Transmembrane</keyword>
<proteinExistence type="predicted"/>
<keyword evidence="10" id="KW-1185">Reference proteome</keyword>